<dbReference type="Pfam" id="PF13246">
    <property type="entry name" value="Cation_ATPase"/>
    <property type="match status" value="1"/>
</dbReference>
<gene>
    <name evidence="10" type="ORF">A3A97_00550</name>
</gene>
<dbReference type="SFLD" id="SFLDF00027">
    <property type="entry name" value="p-type_atpase"/>
    <property type="match status" value="1"/>
</dbReference>
<dbReference type="EMBL" id="MHSW01000019">
    <property type="protein sequence ID" value="OHA51683.1"/>
    <property type="molecule type" value="Genomic_DNA"/>
</dbReference>
<feature type="transmembrane region" description="Helical" evidence="8">
    <location>
        <begin position="771"/>
        <end position="790"/>
    </location>
</feature>
<dbReference type="InterPro" id="IPR023298">
    <property type="entry name" value="ATPase_P-typ_TM_dom_sf"/>
</dbReference>
<name>A0A1G2PTR1_9BACT</name>
<dbReference type="SUPFAM" id="SSF81653">
    <property type="entry name" value="Calcium ATPase, transduction domain A"/>
    <property type="match status" value="1"/>
</dbReference>
<feature type="transmembrane region" description="Helical" evidence="8">
    <location>
        <begin position="244"/>
        <end position="263"/>
    </location>
</feature>
<dbReference type="Gene3D" id="1.20.1110.10">
    <property type="entry name" value="Calcium-transporting ATPase, transmembrane domain"/>
    <property type="match status" value="1"/>
</dbReference>
<protein>
    <recommendedName>
        <fullName evidence="9">Cation-transporting P-type ATPase N-terminal domain-containing protein</fullName>
    </recommendedName>
</protein>
<dbReference type="Pfam" id="PF00690">
    <property type="entry name" value="Cation_ATPase_N"/>
    <property type="match status" value="1"/>
</dbReference>
<evidence type="ECO:0000256" key="7">
    <source>
        <dbReference type="ARBA" id="ARBA00023136"/>
    </source>
</evidence>
<feature type="transmembrane region" description="Helical" evidence="8">
    <location>
        <begin position="81"/>
        <end position="97"/>
    </location>
</feature>
<evidence type="ECO:0000256" key="3">
    <source>
        <dbReference type="ARBA" id="ARBA00022741"/>
    </source>
</evidence>
<evidence type="ECO:0000259" key="9">
    <source>
        <dbReference type="SMART" id="SM00831"/>
    </source>
</evidence>
<evidence type="ECO:0000256" key="8">
    <source>
        <dbReference type="SAM" id="Phobius"/>
    </source>
</evidence>
<evidence type="ECO:0000256" key="5">
    <source>
        <dbReference type="ARBA" id="ARBA00022967"/>
    </source>
</evidence>
<keyword evidence="4" id="KW-0067">ATP-binding</keyword>
<dbReference type="PRINTS" id="PR00120">
    <property type="entry name" value="HATPASE"/>
</dbReference>
<feature type="transmembrane region" description="Helical" evidence="8">
    <location>
        <begin position="711"/>
        <end position="733"/>
    </location>
</feature>
<keyword evidence="2 8" id="KW-0812">Transmembrane</keyword>
<dbReference type="InterPro" id="IPR018303">
    <property type="entry name" value="ATPase_P-typ_P_site"/>
</dbReference>
<comment type="caution">
    <text evidence="10">The sequence shown here is derived from an EMBL/GenBank/DDBJ whole genome shotgun (WGS) entry which is preliminary data.</text>
</comment>
<evidence type="ECO:0000256" key="4">
    <source>
        <dbReference type="ARBA" id="ARBA00022840"/>
    </source>
</evidence>
<keyword evidence="6 8" id="KW-1133">Transmembrane helix</keyword>
<dbReference type="Proteomes" id="UP000176951">
    <property type="component" value="Unassembled WGS sequence"/>
</dbReference>
<evidence type="ECO:0000256" key="1">
    <source>
        <dbReference type="ARBA" id="ARBA00004141"/>
    </source>
</evidence>
<dbReference type="PRINTS" id="PR00119">
    <property type="entry name" value="CATATPASE"/>
</dbReference>
<feature type="transmembrane region" description="Helical" evidence="8">
    <location>
        <begin position="47"/>
        <end position="75"/>
    </location>
</feature>
<evidence type="ECO:0000256" key="2">
    <source>
        <dbReference type="ARBA" id="ARBA00022692"/>
    </source>
</evidence>
<organism evidence="10 11">
    <name type="scientific">Candidatus Terrybacteria bacterium RIFCSPLOWO2_01_FULL_40_23</name>
    <dbReference type="NCBI Taxonomy" id="1802366"/>
    <lineage>
        <taxon>Bacteria</taxon>
        <taxon>Candidatus Terryibacteriota</taxon>
    </lineage>
</organism>
<dbReference type="InterPro" id="IPR001757">
    <property type="entry name" value="P_typ_ATPase"/>
</dbReference>
<feature type="domain" description="Cation-transporting P-type ATPase N-terminal" evidence="9">
    <location>
        <begin position="5"/>
        <end position="77"/>
    </location>
</feature>
<dbReference type="InterPro" id="IPR059000">
    <property type="entry name" value="ATPase_P-type_domA"/>
</dbReference>
<dbReference type="InterPro" id="IPR036412">
    <property type="entry name" value="HAD-like_sf"/>
</dbReference>
<dbReference type="GO" id="GO:0005524">
    <property type="term" value="F:ATP binding"/>
    <property type="evidence" value="ECO:0007669"/>
    <property type="project" value="UniProtKB-KW"/>
</dbReference>
<accession>A0A1G2PTR1</accession>
<dbReference type="InterPro" id="IPR023299">
    <property type="entry name" value="ATPase_P-typ_cyto_dom_N"/>
</dbReference>
<dbReference type="Gene3D" id="2.70.150.10">
    <property type="entry name" value="Calcium-transporting ATPase, cytoplasmic transduction domain A"/>
    <property type="match status" value="1"/>
</dbReference>
<dbReference type="InterPro" id="IPR044492">
    <property type="entry name" value="P_typ_ATPase_HD_dom"/>
</dbReference>
<dbReference type="PANTHER" id="PTHR42861">
    <property type="entry name" value="CALCIUM-TRANSPORTING ATPASE"/>
    <property type="match status" value="1"/>
</dbReference>
<keyword evidence="3" id="KW-0547">Nucleotide-binding</keyword>
<reference evidence="10 11" key="1">
    <citation type="journal article" date="2016" name="Nat. Commun.">
        <title>Thousands of microbial genomes shed light on interconnected biogeochemical processes in an aquifer system.</title>
        <authorList>
            <person name="Anantharaman K."/>
            <person name="Brown C.T."/>
            <person name="Hug L.A."/>
            <person name="Sharon I."/>
            <person name="Castelle C.J."/>
            <person name="Probst A.J."/>
            <person name="Thomas B.C."/>
            <person name="Singh A."/>
            <person name="Wilkins M.J."/>
            <person name="Karaoz U."/>
            <person name="Brodie E.L."/>
            <person name="Williams K.H."/>
            <person name="Hubbard S.S."/>
            <person name="Banfield J.F."/>
        </authorList>
    </citation>
    <scope>NUCLEOTIDE SEQUENCE [LARGE SCALE GENOMIC DNA]</scope>
</reference>
<keyword evidence="5" id="KW-1278">Translocase</keyword>
<dbReference type="GO" id="GO:0016020">
    <property type="term" value="C:membrane"/>
    <property type="evidence" value="ECO:0007669"/>
    <property type="project" value="UniProtKB-SubCell"/>
</dbReference>
<feature type="transmembrane region" description="Helical" evidence="8">
    <location>
        <begin position="810"/>
        <end position="831"/>
    </location>
</feature>
<dbReference type="NCBIfam" id="TIGR01494">
    <property type="entry name" value="ATPase_P-type"/>
    <property type="match status" value="2"/>
</dbReference>
<feature type="transmembrane region" description="Helical" evidence="8">
    <location>
        <begin position="739"/>
        <end position="759"/>
    </location>
</feature>
<dbReference type="AlphaFoldDB" id="A0A1G2PTR1"/>
<dbReference type="InterPro" id="IPR008250">
    <property type="entry name" value="ATPase_P-typ_transduc_dom_A_sf"/>
</dbReference>
<dbReference type="SUPFAM" id="SSF56784">
    <property type="entry name" value="HAD-like"/>
    <property type="match status" value="1"/>
</dbReference>
<evidence type="ECO:0000313" key="10">
    <source>
        <dbReference type="EMBL" id="OHA51683.1"/>
    </source>
</evidence>
<dbReference type="InterPro" id="IPR006068">
    <property type="entry name" value="ATPase_P-typ_cation-transptr_C"/>
</dbReference>
<comment type="subcellular location">
    <subcellularLocation>
        <location evidence="1">Membrane</location>
        <topology evidence="1">Multi-pass membrane protein</topology>
    </subcellularLocation>
</comment>
<dbReference type="Pfam" id="PF00689">
    <property type="entry name" value="Cation_ATPase_C"/>
    <property type="match status" value="1"/>
</dbReference>
<feature type="transmembrane region" description="Helical" evidence="8">
    <location>
        <begin position="269"/>
        <end position="289"/>
    </location>
</feature>
<dbReference type="PROSITE" id="PS00154">
    <property type="entry name" value="ATPASE_E1_E2"/>
    <property type="match status" value="1"/>
</dbReference>
<dbReference type="SMART" id="SM00831">
    <property type="entry name" value="Cation_ATPase_N"/>
    <property type="match status" value="1"/>
</dbReference>
<dbReference type="SFLD" id="SFLDS00003">
    <property type="entry name" value="Haloacid_Dehalogenase"/>
    <property type="match status" value="1"/>
</dbReference>
<proteinExistence type="predicted"/>
<dbReference type="Gene3D" id="3.40.50.1000">
    <property type="entry name" value="HAD superfamily/HAD-like"/>
    <property type="match status" value="1"/>
</dbReference>
<dbReference type="GO" id="GO:0016887">
    <property type="term" value="F:ATP hydrolysis activity"/>
    <property type="evidence" value="ECO:0007669"/>
    <property type="project" value="InterPro"/>
</dbReference>
<sequence>MDFKEASVKKSEELFGLVKSQPDGLLKEEAERRFKLQKNDAIKFQKISWLVILLRQFHSVFVYLLLVAAGISFFLGERTDALFITLFLIINACIGFFQEYKAETSIKLLQKFIQWKTRVKRNGQIIIINAEEIVEGDIVCLRAGDMIPADGYFLNSENITIDESSLTGETVPVEKISHPLDVEPADFFKAKNIGFFRTTMESGDGELLVFATGKNTAVGQIVTQIEEVHDQSGFEVGINRFSSFILKLTLITIGLMLLANIFIHNGEVNISTLLVFAIALTIGIIPEALPLVTTLTMSQGALRLARNNVVPRRLSAIEDLGSIEILCTDKTGTITENKMEVAEVYGEYEEVIFWSLVGSATYRDKSGSESENIFDRALEEKNSDDFEAKFNTKIKINDVPFDPVRKRESVLIQDGSFHVLIIRGAPEKILDGSKDPHREKMLLWVKEQGEKGRRVLAVAKKIFADGYDPKNLVSYEQQADIIGLVSFFDPLKDTARQALLDAEKLGVRVKIITGDSKEVAGWVGYGAGLIENPQFVLTGEELMRLSEEEQVKAVEDYDVFARTMPLDKQHIIGLLKRKYIVGFLGEGFNDAPALKLAHVALAVDGASDIAREASDIILLNKSLEVIVDGIREGRKIFANTIKYIKATLTSNFGNFYALAFASLLVSYLPMLPMQILLLNLLTDLPMVSIAIDSVDENDLKKPKGYNIKEIALVAIILGLVSTGFDFAFFGFFVNQGESVLQTMWFMGSVLTELVLLFSIRTSSFVLKVKSWPARSIIIITGIVASIAIWLPFTDFGQKTFSFKAPEPEHMIIVAILVFMYFVSTETVKTLYYRLVANKNGTNDNF</sequence>
<dbReference type="SFLD" id="SFLDG00002">
    <property type="entry name" value="C1.7:_P-type_atpase_like"/>
    <property type="match status" value="1"/>
</dbReference>
<dbReference type="SUPFAM" id="SSF81665">
    <property type="entry name" value="Calcium ATPase, transmembrane domain M"/>
    <property type="match status" value="1"/>
</dbReference>
<keyword evidence="7 8" id="KW-0472">Membrane</keyword>
<dbReference type="InterPro" id="IPR004014">
    <property type="entry name" value="ATPase_P-typ_cation-transptr_N"/>
</dbReference>
<evidence type="ECO:0000256" key="6">
    <source>
        <dbReference type="ARBA" id="ARBA00022989"/>
    </source>
</evidence>
<dbReference type="Pfam" id="PF00122">
    <property type="entry name" value="E1-E2_ATPase"/>
    <property type="match status" value="1"/>
</dbReference>
<evidence type="ECO:0000313" key="11">
    <source>
        <dbReference type="Proteomes" id="UP000176951"/>
    </source>
</evidence>
<dbReference type="InterPro" id="IPR023214">
    <property type="entry name" value="HAD_sf"/>
</dbReference>
<dbReference type="Gene3D" id="3.40.1110.10">
    <property type="entry name" value="Calcium-transporting ATPase, cytoplasmic domain N"/>
    <property type="match status" value="1"/>
</dbReference>